<keyword evidence="3" id="KW-0378">Hydrolase</keyword>
<dbReference type="STRING" id="146817.SAMN04488502_10542"/>
<evidence type="ECO:0000256" key="2">
    <source>
        <dbReference type="ARBA" id="ARBA00022670"/>
    </source>
</evidence>
<dbReference type="InterPro" id="IPR036034">
    <property type="entry name" value="PDZ_sf"/>
</dbReference>
<dbReference type="GO" id="GO:0006508">
    <property type="term" value="P:proteolysis"/>
    <property type="evidence" value="ECO:0007669"/>
    <property type="project" value="UniProtKB-KW"/>
</dbReference>
<dbReference type="PRINTS" id="PR00834">
    <property type="entry name" value="PROTEASES2C"/>
</dbReference>
<keyword evidence="6" id="KW-1185">Reference proteome</keyword>
<evidence type="ECO:0000256" key="1">
    <source>
        <dbReference type="ARBA" id="ARBA00010541"/>
    </source>
</evidence>
<dbReference type="SUPFAM" id="SSF50156">
    <property type="entry name" value="PDZ domain-like"/>
    <property type="match status" value="1"/>
</dbReference>
<dbReference type="InterPro" id="IPR001478">
    <property type="entry name" value="PDZ"/>
</dbReference>
<feature type="domain" description="PDZ" evidence="4">
    <location>
        <begin position="280"/>
        <end position="355"/>
    </location>
</feature>
<dbReference type="Gene3D" id="2.40.10.10">
    <property type="entry name" value="Trypsin-like serine proteases"/>
    <property type="match status" value="2"/>
</dbReference>
<dbReference type="SMART" id="SM00228">
    <property type="entry name" value="PDZ"/>
    <property type="match status" value="1"/>
</dbReference>
<gene>
    <name evidence="5" type="ORF">SAMN04488502_10542</name>
</gene>
<accession>A0A1G9TPV3</accession>
<dbReference type="EMBL" id="FNHB01000005">
    <property type="protein sequence ID" value="SDM49568.1"/>
    <property type="molecule type" value="Genomic_DNA"/>
</dbReference>
<dbReference type="Gene3D" id="2.30.42.10">
    <property type="match status" value="1"/>
</dbReference>
<keyword evidence="2 5" id="KW-0645">Protease</keyword>
<dbReference type="InterPro" id="IPR009003">
    <property type="entry name" value="Peptidase_S1_PA"/>
</dbReference>
<reference evidence="5 6" key="1">
    <citation type="submission" date="2016-10" db="EMBL/GenBank/DDBJ databases">
        <authorList>
            <person name="de Groot N.N."/>
        </authorList>
    </citation>
    <scope>NUCLEOTIDE SEQUENCE [LARGE SCALE GENOMIC DNA]</scope>
    <source>
        <strain evidence="5 6">DSM 1736</strain>
    </source>
</reference>
<dbReference type="InterPro" id="IPR051201">
    <property type="entry name" value="Chloro_Bact_Ser_Proteases"/>
</dbReference>
<evidence type="ECO:0000256" key="3">
    <source>
        <dbReference type="ARBA" id="ARBA00022801"/>
    </source>
</evidence>
<dbReference type="InterPro" id="IPR001940">
    <property type="entry name" value="Peptidase_S1C"/>
</dbReference>
<evidence type="ECO:0000313" key="6">
    <source>
        <dbReference type="Proteomes" id="UP000214880"/>
    </source>
</evidence>
<organism evidence="5 6">
    <name type="scientific">Dendrosporobacter quercicolus</name>
    <dbReference type="NCBI Taxonomy" id="146817"/>
    <lineage>
        <taxon>Bacteria</taxon>
        <taxon>Bacillati</taxon>
        <taxon>Bacillota</taxon>
        <taxon>Negativicutes</taxon>
        <taxon>Selenomonadales</taxon>
        <taxon>Sporomusaceae</taxon>
        <taxon>Dendrosporobacter</taxon>
    </lineage>
</organism>
<dbReference type="SUPFAM" id="SSF50494">
    <property type="entry name" value="Trypsin-like serine proteases"/>
    <property type="match status" value="1"/>
</dbReference>
<sequence length="370" mass="38269">MQPAYKKMAPYLIVLLIGTLLGGLIAGCSGNQLAKPAPKNVSFIPNLQQPAQADSLSDARNTPVVRAAQTVSPAVVGITNKAYARDYFNRKVLVEQGTGSGVIFDVNGYIVTNYHVVENSQELVVSLADGRTFPGKVLGSDPATDLAVVKVEASDLPVAVLGDSNGLMVGEPAIAIGNPLGLEFQGSVTAGVISALNRSLEIGERKFQLIQTDAAINPGNSGGALVNADGVVIGINSAKISVAGVEGIGFSIPINTARPIIQSIIEKGRVIRAYLGVGILDKASAAQYGYELRIDRGVYVAQVAQGGPAAKAGIREGDIIYKVAGIETNSVADLRAAVDAQSIGANAEVVIGRSGKTQTVNVLLEEMPAE</sequence>
<name>A0A1G9TPV3_9FIRM</name>
<comment type="similarity">
    <text evidence="1">Belongs to the peptidase S1C family.</text>
</comment>
<dbReference type="Pfam" id="PF13365">
    <property type="entry name" value="Trypsin_2"/>
    <property type="match status" value="1"/>
</dbReference>
<proteinExistence type="inferred from homology"/>
<dbReference type="AlphaFoldDB" id="A0A1G9TPV3"/>
<protein>
    <submittedName>
        <fullName evidence="5">Serine protease Do</fullName>
    </submittedName>
</protein>
<dbReference type="InterPro" id="IPR043504">
    <property type="entry name" value="Peptidase_S1_PA_chymotrypsin"/>
</dbReference>
<dbReference type="PANTHER" id="PTHR43343">
    <property type="entry name" value="PEPTIDASE S12"/>
    <property type="match status" value="1"/>
</dbReference>
<dbReference type="GO" id="GO:0004252">
    <property type="term" value="F:serine-type endopeptidase activity"/>
    <property type="evidence" value="ECO:0007669"/>
    <property type="project" value="InterPro"/>
</dbReference>
<dbReference type="RefSeq" id="WP_092073344.1">
    <property type="nucleotide sequence ID" value="NZ_FNHB01000005.1"/>
</dbReference>
<dbReference type="Pfam" id="PF13180">
    <property type="entry name" value="PDZ_2"/>
    <property type="match status" value="1"/>
</dbReference>
<dbReference type="Proteomes" id="UP000214880">
    <property type="component" value="Unassembled WGS sequence"/>
</dbReference>
<dbReference type="PANTHER" id="PTHR43343:SF3">
    <property type="entry name" value="PROTEASE DO-LIKE 8, CHLOROPLASTIC"/>
    <property type="match status" value="1"/>
</dbReference>
<dbReference type="PROSITE" id="PS50106">
    <property type="entry name" value="PDZ"/>
    <property type="match status" value="1"/>
</dbReference>
<dbReference type="PROSITE" id="PS51257">
    <property type="entry name" value="PROKAR_LIPOPROTEIN"/>
    <property type="match status" value="1"/>
</dbReference>
<evidence type="ECO:0000313" key="5">
    <source>
        <dbReference type="EMBL" id="SDM49568.1"/>
    </source>
</evidence>
<dbReference type="OrthoDB" id="9758917at2"/>
<evidence type="ECO:0000259" key="4">
    <source>
        <dbReference type="PROSITE" id="PS50106"/>
    </source>
</evidence>